<sequence>MDVTSFISDIWDTLAISSAMVALTVVIHFIGLAYLINMIRQREPNGTQLKDHLSKQVFSIILVVFGIFAIHSCEIWIYAAVYYYGLQALPDFETALYYSTVTFVTLGYGDVILPRDWRLVGAIEAANGVILLGWSTAFLITVIGRLRALEHDWLDQRGE</sequence>
<feature type="transmembrane region" description="Helical" evidence="1">
    <location>
        <begin position="125"/>
        <end position="144"/>
    </location>
</feature>
<proteinExistence type="predicted"/>
<evidence type="ECO:0000313" key="4">
    <source>
        <dbReference type="Proteomes" id="UP001161064"/>
    </source>
</evidence>
<keyword evidence="4" id="KW-1185">Reference proteome</keyword>
<gene>
    <name evidence="3" type="ORF">PsB1_2057</name>
</gene>
<keyword evidence="1" id="KW-0472">Membrane</keyword>
<feature type="transmembrane region" description="Helical" evidence="1">
    <location>
        <begin position="14"/>
        <end position="36"/>
    </location>
</feature>
<dbReference type="Pfam" id="PF07885">
    <property type="entry name" value="Ion_trans_2"/>
    <property type="match status" value="1"/>
</dbReference>
<reference evidence="3" key="1">
    <citation type="submission" date="2021-05" db="EMBL/GenBank/DDBJ databases">
        <authorList>
            <person name="Tanabe Y."/>
        </authorList>
    </citation>
    <scope>NUCLEOTIDE SEQUENCE</scope>
    <source>
        <strain evidence="3">BOTRYCO-1</strain>
    </source>
</reference>
<reference evidence="3" key="2">
    <citation type="journal article" date="2023" name="ISME Commun">
        <title>Characterization of a bloom-associated alphaproteobacterial lineage, 'Candidatus Phycosocius': insights into freshwater algal-bacterial interactions.</title>
        <authorList>
            <person name="Tanabe Y."/>
            <person name="Yamaguchi H."/>
            <person name="Yoshida M."/>
            <person name="Kai A."/>
            <person name="Okazaki Y."/>
        </authorList>
    </citation>
    <scope>NUCLEOTIDE SEQUENCE</scope>
    <source>
        <strain evidence="3">BOTRYCO-1</strain>
    </source>
</reference>
<keyword evidence="1" id="KW-0812">Transmembrane</keyword>
<feature type="transmembrane region" description="Helical" evidence="1">
    <location>
        <begin position="57"/>
        <end position="83"/>
    </location>
</feature>
<evidence type="ECO:0000313" key="3">
    <source>
        <dbReference type="EMBL" id="GIU67903.1"/>
    </source>
</evidence>
<dbReference type="Proteomes" id="UP001161064">
    <property type="component" value="Unassembled WGS sequence"/>
</dbReference>
<evidence type="ECO:0000259" key="2">
    <source>
        <dbReference type="Pfam" id="PF07885"/>
    </source>
</evidence>
<dbReference type="EMBL" id="BPFZ01000015">
    <property type="protein sequence ID" value="GIU67903.1"/>
    <property type="molecule type" value="Genomic_DNA"/>
</dbReference>
<dbReference type="Gene3D" id="1.10.287.70">
    <property type="match status" value="1"/>
</dbReference>
<accession>A0ABQ4PY06</accession>
<feature type="transmembrane region" description="Helical" evidence="1">
    <location>
        <begin position="95"/>
        <end position="113"/>
    </location>
</feature>
<feature type="domain" description="Potassium channel" evidence="2">
    <location>
        <begin position="73"/>
        <end position="143"/>
    </location>
</feature>
<protein>
    <recommendedName>
        <fullName evidence="2">Potassium channel domain-containing protein</fullName>
    </recommendedName>
</protein>
<evidence type="ECO:0000256" key="1">
    <source>
        <dbReference type="SAM" id="Phobius"/>
    </source>
</evidence>
<comment type="caution">
    <text evidence="3">The sequence shown here is derived from an EMBL/GenBank/DDBJ whole genome shotgun (WGS) entry which is preliminary data.</text>
</comment>
<organism evidence="3 4">
    <name type="scientific">Candidatus Phycosocius spiralis</name>
    <dbReference type="NCBI Taxonomy" id="2815099"/>
    <lineage>
        <taxon>Bacteria</taxon>
        <taxon>Pseudomonadati</taxon>
        <taxon>Pseudomonadota</taxon>
        <taxon>Alphaproteobacteria</taxon>
        <taxon>Caulobacterales</taxon>
        <taxon>Caulobacterales incertae sedis</taxon>
        <taxon>Candidatus Phycosocius</taxon>
    </lineage>
</organism>
<dbReference type="InterPro" id="IPR013099">
    <property type="entry name" value="K_chnl_dom"/>
</dbReference>
<name>A0ABQ4PY06_9PROT</name>
<keyword evidence="1" id="KW-1133">Transmembrane helix</keyword>
<dbReference type="SUPFAM" id="SSF81324">
    <property type="entry name" value="Voltage-gated potassium channels"/>
    <property type="match status" value="1"/>
</dbReference>